<feature type="transmembrane region" description="Helical" evidence="1">
    <location>
        <begin position="68"/>
        <end position="89"/>
    </location>
</feature>
<keyword evidence="1" id="KW-1133">Transmembrane helix</keyword>
<feature type="transmembrane region" description="Helical" evidence="1">
    <location>
        <begin position="33"/>
        <end position="56"/>
    </location>
</feature>
<dbReference type="OrthoDB" id="6798673at2"/>
<dbReference type="RefSeq" id="WP_150639967.1">
    <property type="nucleotide sequence ID" value="NZ_CABVHP010000027.1"/>
</dbReference>
<dbReference type="AlphaFoldDB" id="A0A5E7FF33"/>
<feature type="transmembrane region" description="Helical" evidence="1">
    <location>
        <begin position="444"/>
        <end position="463"/>
    </location>
</feature>
<evidence type="ECO:0000256" key="1">
    <source>
        <dbReference type="SAM" id="Phobius"/>
    </source>
</evidence>
<evidence type="ECO:0000313" key="3">
    <source>
        <dbReference type="Proteomes" id="UP000326557"/>
    </source>
</evidence>
<feature type="transmembrane region" description="Helical" evidence="1">
    <location>
        <begin position="95"/>
        <end position="114"/>
    </location>
</feature>
<keyword evidence="1" id="KW-0812">Transmembrane</keyword>
<protein>
    <submittedName>
        <fullName evidence="2">Uncharacterized protein</fullName>
    </submittedName>
</protein>
<organism evidence="2 3">
    <name type="scientific">Pseudomonas fluorescens</name>
    <dbReference type="NCBI Taxonomy" id="294"/>
    <lineage>
        <taxon>Bacteria</taxon>
        <taxon>Pseudomonadati</taxon>
        <taxon>Pseudomonadota</taxon>
        <taxon>Gammaproteobacteria</taxon>
        <taxon>Pseudomonadales</taxon>
        <taxon>Pseudomonadaceae</taxon>
        <taxon>Pseudomonas</taxon>
    </lineage>
</organism>
<feature type="transmembrane region" description="Helical" evidence="1">
    <location>
        <begin position="194"/>
        <end position="214"/>
    </location>
</feature>
<dbReference type="Proteomes" id="UP000326557">
    <property type="component" value="Unassembled WGS sequence"/>
</dbReference>
<keyword evidence="1" id="KW-0472">Membrane</keyword>
<accession>A0A5E7FF33</accession>
<proteinExistence type="predicted"/>
<reference evidence="2 3" key="1">
    <citation type="submission" date="2019-09" db="EMBL/GenBank/DDBJ databases">
        <authorList>
            <person name="Chandra G."/>
            <person name="Truman W A."/>
        </authorList>
    </citation>
    <scope>NUCLEOTIDE SEQUENCE [LARGE SCALE GENOMIC DNA]</scope>
    <source>
        <strain evidence="2">PS704</strain>
    </source>
</reference>
<feature type="transmembrane region" description="Helical" evidence="1">
    <location>
        <begin position="383"/>
        <end position="406"/>
    </location>
</feature>
<feature type="transmembrane region" description="Helical" evidence="1">
    <location>
        <begin position="413"/>
        <end position="432"/>
    </location>
</feature>
<feature type="transmembrane region" description="Helical" evidence="1">
    <location>
        <begin position="158"/>
        <end position="182"/>
    </location>
</feature>
<sequence length="468" mass="51150">MTCRSAFSMANYKLGPNTLLSDNSEKTHQKSKLTLFVIASFLISPLFFQMSNGVFNDTSFYFNSGGELALLPLPLSTIMSFVGIVLLGGLTKARLTIAVLLLTSVGMLAVTALLAMEHGSIKKSKFILLAQYVLPMCALVLGQQYGVRPGAINIMAKAFTLILVLAVPAQLISTLTSGLSILSPSLFLFSAHQHLQYIPVIFVGAFLVAIFTLWEFHSYRLLLSILAGLMGAYVSLSLSILAIVFLISGMVCFSGHTILLRKKGFYTSAITLLTTFILVCSLASNDSEALKEKLGAYTPSKASLEIDEIGGNTDEVVFETPSKISPEDDKVAFSTPQNLAERAIYLTFYIEEIVQNSSSILLGHLEPPDRGNYPSAHNYYVDFIYNFGALAIIPLLGLAGFTAYSVIRNFPKIFISSQILGIAGVVLFLLFADNMFKVGMRQPYPGLMTFYLWGVLLALLAKLERRKL</sequence>
<evidence type="ECO:0000313" key="2">
    <source>
        <dbReference type="EMBL" id="VVO37960.1"/>
    </source>
</evidence>
<gene>
    <name evidence="2" type="ORF">PS704_05564</name>
</gene>
<dbReference type="EMBL" id="CABVHP010000027">
    <property type="protein sequence ID" value="VVO37960.1"/>
    <property type="molecule type" value="Genomic_DNA"/>
</dbReference>
<name>A0A5E7FF33_PSEFL</name>
<feature type="transmembrane region" description="Helical" evidence="1">
    <location>
        <begin position="220"/>
        <end position="253"/>
    </location>
</feature>
<feature type="transmembrane region" description="Helical" evidence="1">
    <location>
        <begin position="126"/>
        <end position="146"/>
    </location>
</feature>